<evidence type="ECO:0000313" key="2">
    <source>
        <dbReference type="EMBL" id="AKH62056.1"/>
    </source>
</evidence>
<dbReference type="KEGG" id="ptt:VY86_00455"/>
<dbReference type="Proteomes" id="UP000034866">
    <property type="component" value="Chromosome"/>
</dbReference>
<evidence type="ECO:0000313" key="3">
    <source>
        <dbReference type="Proteomes" id="UP000034866"/>
    </source>
</evidence>
<reference evidence="2 3" key="1">
    <citation type="journal article" date="2015" name="J. Biotechnol.">
        <title>Complete genome sequence of Photorhabdus temperata subsp. thracensis 39-8(T), an entomopathogenic bacterium for the improved commercial bioinsecticide.</title>
        <authorList>
            <person name="Kwak Y."/>
            <person name="Shin J.H."/>
        </authorList>
    </citation>
    <scope>NUCLEOTIDE SEQUENCE [LARGE SCALE GENOMIC DNA]</scope>
    <source>
        <strain evidence="2 3">DSM 15199</strain>
    </source>
</reference>
<feature type="signal peptide" evidence="1">
    <location>
        <begin position="1"/>
        <end position="19"/>
    </location>
</feature>
<organism evidence="2 3">
    <name type="scientific">Photorhabdus thracensis</name>
    <dbReference type="NCBI Taxonomy" id="230089"/>
    <lineage>
        <taxon>Bacteria</taxon>
        <taxon>Pseudomonadati</taxon>
        <taxon>Pseudomonadota</taxon>
        <taxon>Gammaproteobacteria</taxon>
        <taxon>Enterobacterales</taxon>
        <taxon>Morganellaceae</taxon>
        <taxon>Photorhabdus</taxon>
    </lineage>
</organism>
<name>A0A0F7LJJ3_9GAMM</name>
<keyword evidence="1" id="KW-0732">Signal</keyword>
<keyword evidence="3" id="KW-1185">Reference proteome</keyword>
<accession>A0A0F7LJJ3</accession>
<dbReference type="AlphaFoldDB" id="A0A0F7LJJ3"/>
<dbReference type="RefSeq" id="WP_046973525.1">
    <property type="nucleotide sequence ID" value="NZ_CAWQPG010000057.1"/>
</dbReference>
<gene>
    <name evidence="2" type="ORF">VY86_00455</name>
</gene>
<dbReference type="EMBL" id="CP011104">
    <property type="protein sequence ID" value="AKH62056.1"/>
    <property type="molecule type" value="Genomic_DNA"/>
</dbReference>
<protein>
    <recommendedName>
        <fullName evidence="4">Shiga toxin A subunit</fullName>
    </recommendedName>
</protein>
<dbReference type="PATRIC" id="fig|230089.6.peg.117"/>
<feature type="chain" id="PRO_5002518384" description="Shiga toxin A subunit" evidence="1">
    <location>
        <begin position="20"/>
        <end position="148"/>
    </location>
</feature>
<sequence length="148" mass="17495">MIMRLLPYALLFLPFNIYADSESCIQTGGYIEMNMRGKMINDLNIHSQDVDFKKTRIELLSDVEINKILAAEFAKKEMEKDKSRDSSVRPRYKDYYETYTEYNPHNLILKLTYFNKRDDRNIFIASAIVNDIECSVSFSDYLTVNREF</sequence>
<proteinExistence type="predicted"/>
<reference evidence="3" key="2">
    <citation type="submission" date="2015-03" db="EMBL/GenBank/DDBJ databases">
        <title>Genome sequence of Azospirillum thiophilum strain DSM 21654T.</title>
        <authorList>
            <person name="Kwak Y."/>
            <person name="Shin J.-H."/>
        </authorList>
    </citation>
    <scope>NUCLEOTIDE SEQUENCE [LARGE SCALE GENOMIC DNA]</scope>
    <source>
        <strain evidence="3">DSM 15199</strain>
    </source>
</reference>
<evidence type="ECO:0008006" key="4">
    <source>
        <dbReference type="Google" id="ProtNLM"/>
    </source>
</evidence>
<evidence type="ECO:0000256" key="1">
    <source>
        <dbReference type="SAM" id="SignalP"/>
    </source>
</evidence>